<dbReference type="InterPro" id="IPR022271">
    <property type="entry name" value="Lipocalin_ApoD"/>
</dbReference>
<dbReference type="PIRSF" id="PIRSF036893">
    <property type="entry name" value="Lipocalin_ApoD"/>
    <property type="match status" value="1"/>
</dbReference>
<dbReference type="Pfam" id="PF08212">
    <property type="entry name" value="Lipocalin_2"/>
    <property type="match status" value="1"/>
</dbReference>
<sequence length="205" mass="22935">MDSTVTRSVFMLLTASAYLGRAQVPFFGPCPDLQTMVHFDITKYLGRWYEAERYFAVFQFAGKCVTANYTAGDDGVVNVVNYQISSLTGIPSTIEGQISTDNKQGASKLYVKFPGLPVPMDAPYWVLDTDYDNYSVVWSCTDFGIFSARNAWILTRLPEPSIEVMERAYAVVDRNAVSRAYFIRTDQRNCPSAADLAIGRSKSKH</sequence>
<keyword evidence="5" id="KW-0325">Glycoprotein</keyword>
<dbReference type="EMBL" id="CAKKNF020000032">
    <property type="protein sequence ID" value="CAH0747829.1"/>
    <property type="molecule type" value="Genomic_DNA"/>
</dbReference>
<keyword evidence="3 7" id="KW-0732">Signal</keyword>
<evidence type="ECO:0000313" key="10">
    <source>
        <dbReference type="Proteomes" id="UP001152759"/>
    </source>
</evidence>
<dbReference type="GO" id="GO:0007420">
    <property type="term" value="P:brain development"/>
    <property type="evidence" value="ECO:0007669"/>
    <property type="project" value="InterPro"/>
</dbReference>
<dbReference type="GO" id="GO:0005737">
    <property type="term" value="C:cytoplasm"/>
    <property type="evidence" value="ECO:0007669"/>
    <property type="project" value="TreeGrafter"/>
</dbReference>
<dbReference type="InterPro" id="IPR000566">
    <property type="entry name" value="Lipocln_cytosolic_FA-bd_dom"/>
</dbReference>
<dbReference type="PROSITE" id="PS00213">
    <property type="entry name" value="LIPOCALIN"/>
    <property type="match status" value="1"/>
</dbReference>
<evidence type="ECO:0000256" key="5">
    <source>
        <dbReference type="ARBA" id="ARBA00023180"/>
    </source>
</evidence>
<evidence type="ECO:0000313" key="9">
    <source>
        <dbReference type="EMBL" id="CAH0747829.1"/>
    </source>
</evidence>
<protein>
    <recommendedName>
        <fullName evidence="2">Apolipoprotein D</fullName>
    </recommendedName>
</protein>
<dbReference type="GO" id="GO:0042246">
    <property type="term" value="P:tissue regeneration"/>
    <property type="evidence" value="ECO:0007669"/>
    <property type="project" value="InterPro"/>
</dbReference>
<comment type="caution">
    <text evidence="9">The sequence shown here is derived from an EMBL/GenBank/DDBJ whole genome shotgun (WGS) entry which is preliminary data.</text>
</comment>
<evidence type="ECO:0000256" key="3">
    <source>
        <dbReference type="ARBA" id="ARBA00022729"/>
    </source>
</evidence>
<evidence type="ECO:0000259" key="8">
    <source>
        <dbReference type="Pfam" id="PF08212"/>
    </source>
</evidence>
<evidence type="ECO:0000256" key="4">
    <source>
        <dbReference type="ARBA" id="ARBA00023121"/>
    </source>
</evidence>
<feature type="signal peptide" evidence="7">
    <location>
        <begin position="1"/>
        <end position="22"/>
    </location>
</feature>
<gene>
    <name evidence="9" type="ORF">BEMITA_LOCUS164</name>
</gene>
<dbReference type="GO" id="GO:0006629">
    <property type="term" value="P:lipid metabolic process"/>
    <property type="evidence" value="ECO:0007669"/>
    <property type="project" value="TreeGrafter"/>
</dbReference>
<dbReference type="PANTHER" id="PTHR10612">
    <property type="entry name" value="APOLIPOPROTEIN D"/>
    <property type="match status" value="1"/>
</dbReference>
<dbReference type="FunFam" id="2.40.128.20:FF:000026">
    <property type="entry name" value="Apolipoprotein D-like Protein"/>
    <property type="match status" value="1"/>
</dbReference>
<reference evidence="9" key="1">
    <citation type="submission" date="2021-12" db="EMBL/GenBank/DDBJ databases">
        <authorList>
            <person name="King R."/>
        </authorList>
    </citation>
    <scope>NUCLEOTIDE SEQUENCE</scope>
</reference>
<dbReference type="GO" id="GO:0000302">
    <property type="term" value="P:response to reactive oxygen species"/>
    <property type="evidence" value="ECO:0007669"/>
    <property type="project" value="TreeGrafter"/>
</dbReference>
<name>A0AAI8UU90_BEMTA</name>
<keyword evidence="10" id="KW-1185">Reference proteome</keyword>
<evidence type="ECO:0000256" key="1">
    <source>
        <dbReference type="ARBA" id="ARBA00006889"/>
    </source>
</evidence>
<dbReference type="Proteomes" id="UP001152759">
    <property type="component" value="Unassembled WGS sequence"/>
</dbReference>
<dbReference type="PRINTS" id="PR01219">
    <property type="entry name" value="APOLIPOPROTD"/>
</dbReference>
<dbReference type="AlphaFoldDB" id="A0AAI8UU90"/>
<accession>A0AAI8UU90</accession>
<dbReference type="GO" id="GO:0006869">
    <property type="term" value="P:lipid transport"/>
    <property type="evidence" value="ECO:0007669"/>
    <property type="project" value="InterPro"/>
</dbReference>
<dbReference type="PANTHER" id="PTHR10612:SF34">
    <property type="entry name" value="APOLIPOPROTEIN D"/>
    <property type="match status" value="1"/>
</dbReference>
<evidence type="ECO:0000256" key="6">
    <source>
        <dbReference type="ARBA" id="ARBA00023283"/>
    </source>
</evidence>
<dbReference type="InterPro" id="IPR002969">
    <property type="entry name" value="ApolipopD"/>
</dbReference>
<organism evidence="9 10">
    <name type="scientific">Bemisia tabaci</name>
    <name type="common">Sweetpotato whitefly</name>
    <name type="synonym">Aleurodes tabaci</name>
    <dbReference type="NCBI Taxonomy" id="7038"/>
    <lineage>
        <taxon>Eukaryota</taxon>
        <taxon>Metazoa</taxon>
        <taxon>Ecdysozoa</taxon>
        <taxon>Arthropoda</taxon>
        <taxon>Hexapoda</taxon>
        <taxon>Insecta</taxon>
        <taxon>Pterygota</taxon>
        <taxon>Neoptera</taxon>
        <taxon>Paraneoptera</taxon>
        <taxon>Hemiptera</taxon>
        <taxon>Sternorrhyncha</taxon>
        <taxon>Aleyrodoidea</taxon>
        <taxon>Aleyrodidae</taxon>
        <taxon>Aleyrodinae</taxon>
        <taxon>Bemisia</taxon>
    </lineage>
</organism>
<feature type="chain" id="PRO_5042319360" description="Apolipoprotein D" evidence="7">
    <location>
        <begin position="23"/>
        <end position="205"/>
    </location>
</feature>
<evidence type="ECO:0000256" key="7">
    <source>
        <dbReference type="PIRNR" id="PIRNR036893"/>
    </source>
</evidence>
<proteinExistence type="inferred from homology"/>
<dbReference type="GO" id="GO:0008289">
    <property type="term" value="F:lipid binding"/>
    <property type="evidence" value="ECO:0007669"/>
    <property type="project" value="UniProtKB-KW"/>
</dbReference>
<evidence type="ECO:0000256" key="2">
    <source>
        <dbReference type="ARBA" id="ARBA00019890"/>
    </source>
</evidence>
<feature type="domain" description="Lipocalin/cytosolic fatty-acid binding" evidence="8">
    <location>
        <begin position="39"/>
        <end position="178"/>
    </location>
</feature>
<comment type="similarity">
    <text evidence="1 7">Belongs to the calycin superfamily. Lipocalin family.</text>
</comment>
<dbReference type="InterPro" id="IPR012674">
    <property type="entry name" value="Calycin"/>
</dbReference>
<keyword evidence="6" id="KW-0873">Pyrrolidone carboxylic acid</keyword>
<dbReference type="CDD" id="cd19437">
    <property type="entry name" value="lipocalin_apoD-like"/>
    <property type="match status" value="1"/>
</dbReference>
<keyword evidence="4" id="KW-0446">Lipid-binding</keyword>
<dbReference type="SUPFAM" id="SSF50814">
    <property type="entry name" value="Lipocalins"/>
    <property type="match status" value="1"/>
</dbReference>
<dbReference type="InterPro" id="IPR022272">
    <property type="entry name" value="Lipocalin_CS"/>
</dbReference>
<dbReference type="Gene3D" id="2.40.128.20">
    <property type="match status" value="1"/>
</dbReference>